<dbReference type="AlphaFoldDB" id="A0A1T4W6I7"/>
<gene>
    <name evidence="2" type="ORF">SAMN02745704_00347</name>
</gene>
<proteinExistence type="predicted"/>
<reference evidence="2 3" key="1">
    <citation type="submission" date="2017-02" db="EMBL/GenBank/DDBJ databases">
        <authorList>
            <person name="Peterson S.W."/>
        </authorList>
    </citation>
    <scope>NUCLEOTIDE SEQUENCE [LARGE SCALE GENOMIC DNA]</scope>
    <source>
        <strain evidence="2 3">DSM 16080</strain>
    </source>
</reference>
<accession>A0A1T4W6I7</accession>
<evidence type="ECO:0000259" key="1">
    <source>
        <dbReference type="Pfam" id="PF13023"/>
    </source>
</evidence>
<sequence>MQRPMIRKGLLDLVFSGAYMKRWNDKLRPLQLVEVDKQSHKMIVAWLLFMLNSRDMDEGTRLNLGDQVVEGGMFDYLFRLVITDIKPPVFYRIKANPDDYARLSDWVLKTLRPLLAPLGEEFLCRMTDWLRVPEEDTQARRILSAAHLYASYSEFKLIKGLNPFGYDMDEIERSFLDRLDALSGVAGVPELLAGLADESQAGAMARLAALCGHLRFQQRWSQTPRVPETTVLGHVFLVAAYAWFFSLEVGACRARRQNNFFTGLFHDLPELLTRDIISPVKQSAPEIADLIRAYEEKELEQMVLEPLRGGGYTDIAARLEYYLGKEVGSEFTACVVRGGKVQRVESVELARRFNKDGFDPKDGELLKMCDSIAAFIEAYAAIRNGISADQLHQAVWRLRSRFQETPEVAGVQVGALMADFD</sequence>
<dbReference type="InterPro" id="IPR006674">
    <property type="entry name" value="HD_domain"/>
</dbReference>
<feature type="domain" description="HD" evidence="1">
    <location>
        <begin position="211"/>
        <end position="394"/>
    </location>
</feature>
<dbReference type="EMBL" id="FUYC01000001">
    <property type="protein sequence ID" value="SKA72331.1"/>
    <property type="molecule type" value="Genomic_DNA"/>
</dbReference>
<dbReference type="GO" id="GO:0016787">
    <property type="term" value="F:hydrolase activity"/>
    <property type="evidence" value="ECO:0007669"/>
    <property type="project" value="UniProtKB-KW"/>
</dbReference>
<evidence type="ECO:0000313" key="2">
    <source>
        <dbReference type="EMBL" id="SKA72331.1"/>
    </source>
</evidence>
<dbReference type="Pfam" id="PF13023">
    <property type="entry name" value="HD_3"/>
    <property type="match status" value="1"/>
</dbReference>
<organism evidence="2 3">
    <name type="scientific">Paucidesulfovibrio gracilis DSM 16080</name>
    <dbReference type="NCBI Taxonomy" id="1121449"/>
    <lineage>
        <taxon>Bacteria</taxon>
        <taxon>Pseudomonadati</taxon>
        <taxon>Thermodesulfobacteriota</taxon>
        <taxon>Desulfovibrionia</taxon>
        <taxon>Desulfovibrionales</taxon>
        <taxon>Desulfovibrionaceae</taxon>
        <taxon>Paucidesulfovibrio</taxon>
    </lineage>
</organism>
<name>A0A1T4W6I7_9BACT</name>
<dbReference type="SUPFAM" id="SSF109604">
    <property type="entry name" value="HD-domain/PDEase-like"/>
    <property type="match status" value="2"/>
</dbReference>
<dbReference type="STRING" id="1121449.SAMN02745704_00347"/>
<keyword evidence="3" id="KW-1185">Reference proteome</keyword>
<protein>
    <submittedName>
        <fullName evidence="2">Putative hydrolases of HD superfamily</fullName>
    </submittedName>
</protein>
<evidence type="ECO:0000313" key="3">
    <source>
        <dbReference type="Proteomes" id="UP000190027"/>
    </source>
</evidence>
<keyword evidence="2" id="KW-0378">Hydrolase</keyword>
<dbReference type="RefSeq" id="WP_078715919.1">
    <property type="nucleotide sequence ID" value="NZ_FUYC01000001.1"/>
</dbReference>
<dbReference type="Proteomes" id="UP000190027">
    <property type="component" value="Unassembled WGS sequence"/>
</dbReference>
<dbReference type="Gene3D" id="1.10.3210.10">
    <property type="entry name" value="Hypothetical protein af1432"/>
    <property type="match status" value="2"/>
</dbReference>
<dbReference type="OrthoDB" id="48898at2"/>